<accession>A0ABZ0QKZ1</accession>
<feature type="domain" description="FAD-binding PCMH-type" evidence="6">
    <location>
        <begin position="42"/>
        <end position="220"/>
    </location>
</feature>
<dbReference type="Gene3D" id="1.10.45.10">
    <property type="entry name" value="Vanillyl-alcohol Oxidase, Chain A, domain 4"/>
    <property type="match status" value="1"/>
</dbReference>
<evidence type="ECO:0000259" key="6">
    <source>
        <dbReference type="PROSITE" id="PS51387"/>
    </source>
</evidence>
<dbReference type="InterPro" id="IPR016169">
    <property type="entry name" value="FAD-bd_PCMH_sub2"/>
</dbReference>
<evidence type="ECO:0000313" key="7">
    <source>
        <dbReference type="EMBL" id="WPD18165.1"/>
    </source>
</evidence>
<dbReference type="PROSITE" id="PS51387">
    <property type="entry name" value="FAD_PCMH"/>
    <property type="match status" value="1"/>
</dbReference>
<evidence type="ECO:0000256" key="3">
    <source>
        <dbReference type="ARBA" id="ARBA00022827"/>
    </source>
</evidence>
<feature type="region of interest" description="Disordered" evidence="5">
    <location>
        <begin position="454"/>
        <end position="510"/>
    </location>
</feature>
<dbReference type="Proteomes" id="UP001304683">
    <property type="component" value="Chromosome"/>
</dbReference>
<dbReference type="SUPFAM" id="SSF56176">
    <property type="entry name" value="FAD-binding/transporter-associated domain-like"/>
    <property type="match status" value="1"/>
</dbReference>
<dbReference type="InterPro" id="IPR016166">
    <property type="entry name" value="FAD-bd_PCMH"/>
</dbReference>
<dbReference type="Gene3D" id="3.30.465.10">
    <property type="match status" value="1"/>
</dbReference>
<dbReference type="InterPro" id="IPR016164">
    <property type="entry name" value="FAD-linked_Oxase-like_C"/>
</dbReference>
<keyword evidence="3" id="KW-0274">FAD</keyword>
<dbReference type="InterPro" id="IPR006094">
    <property type="entry name" value="Oxid_FAD_bind_N"/>
</dbReference>
<feature type="compositionally biased region" description="Low complexity" evidence="5">
    <location>
        <begin position="468"/>
        <end position="477"/>
    </location>
</feature>
<dbReference type="Gene3D" id="3.30.43.10">
    <property type="entry name" value="Uridine Diphospho-n-acetylenolpyruvylglucosamine Reductase, domain 2"/>
    <property type="match status" value="1"/>
</dbReference>
<sequence>MAMEAGRTAAFLAALRRLYPPGAMHTDPAQLAAYECDGLTVFRARPLAVVLPTSREQVAATVRLCREHGVPFVARGSGTSLSGAAVPVPGGIVIALNRMNRILHLDPDQRLAVVEPGVVNLQISKAAAPYGLYYAPDPSSQVICTIGGNVSFNSGGAHCLKYGMTANHVLGMKVVLATGETVEVGGASLDVAGPDLPGLFTGAEGQFGVVVEVTVRLLPRPEAVRTVLAAYQRLEQAGDAVSAVVAAGLLPAAMEIMDRLAIEAAEAAVGAGYPRDAGAVLIVELDGPRDEVEADLRRLMAVIEGSGPQAVRLARDEAERMRLWKGRKSAFSAVGHISLGYLVQDGVVPRTRLGEALARIQALAARHGLRVANVFHAGDGNLHPLILLDDRSPETVERAEELAAAIIEACIELGGSITGEHGVGLEKRRFLPRLFDPVTLDLMRRIRRAFDPDELANPGKVFPDEPAPARGTAAGPAPRDEASRGPAEGGRGAGPGDPVAAAGGRRGERR</sequence>
<dbReference type="InterPro" id="IPR004113">
    <property type="entry name" value="FAD-bd_oxidored_4_C"/>
</dbReference>
<dbReference type="SUPFAM" id="SSF55103">
    <property type="entry name" value="FAD-linked oxidases, C-terminal domain"/>
    <property type="match status" value="1"/>
</dbReference>
<evidence type="ECO:0000256" key="1">
    <source>
        <dbReference type="ARBA" id="ARBA00001974"/>
    </source>
</evidence>
<evidence type="ECO:0000256" key="4">
    <source>
        <dbReference type="ARBA" id="ARBA00023002"/>
    </source>
</evidence>
<reference evidence="7 8" key="1">
    <citation type="submission" date="2023-08" db="EMBL/GenBank/DDBJ databases">
        <title>Genome sequence of Thermaerobacter compostii strain Ins1, a spore-forming filamentous bacterium isolated from a deep geothermal reservoir.</title>
        <authorList>
            <person name="Bregnard D."/>
            <person name="Gonzalez D."/>
            <person name="Junier P."/>
        </authorList>
    </citation>
    <scope>NUCLEOTIDE SEQUENCE [LARGE SCALE GENOMIC DNA]</scope>
    <source>
        <strain evidence="7 8">Ins1</strain>
    </source>
</reference>
<dbReference type="Gene3D" id="3.30.70.2190">
    <property type="match status" value="1"/>
</dbReference>
<gene>
    <name evidence="7" type="ORF">Q5761_07140</name>
</gene>
<keyword evidence="8" id="KW-1185">Reference proteome</keyword>
<dbReference type="InterPro" id="IPR016171">
    <property type="entry name" value="Vanillyl_alc_oxidase_C-sub2"/>
</dbReference>
<dbReference type="Pfam" id="PF02913">
    <property type="entry name" value="FAD-oxidase_C"/>
    <property type="match status" value="1"/>
</dbReference>
<dbReference type="PANTHER" id="PTHR42934">
    <property type="entry name" value="GLYCOLATE OXIDASE SUBUNIT GLCD"/>
    <property type="match status" value="1"/>
</dbReference>
<dbReference type="EMBL" id="CP132508">
    <property type="protein sequence ID" value="WPD18165.1"/>
    <property type="molecule type" value="Genomic_DNA"/>
</dbReference>
<dbReference type="InterPro" id="IPR051914">
    <property type="entry name" value="FAD-linked_OxidoTrans_Type4"/>
</dbReference>
<evidence type="ECO:0000313" key="8">
    <source>
        <dbReference type="Proteomes" id="UP001304683"/>
    </source>
</evidence>
<keyword evidence="2" id="KW-0285">Flavoprotein</keyword>
<evidence type="ECO:0000256" key="2">
    <source>
        <dbReference type="ARBA" id="ARBA00022630"/>
    </source>
</evidence>
<proteinExistence type="predicted"/>
<name>A0ABZ0QKZ1_9FIRM</name>
<dbReference type="Pfam" id="PF01565">
    <property type="entry name" value="FAD_binding_4"/>
    <property type="match status" value="1"/>
</dbReference>
<comment type="cofactor">
    <cofactor evidence="1">
        <name>FAD</name>
        <dbReference type="ChEBI" id="CHEBI:57692"/>
    </cofactor>
</comment>
<dbReference type="PANTHER" id="PTHR42934:SF1">
    <property type="entry name" value="GLYCOLATE OXIDASE SUBUNIT GLCD"/>
    <property type="match status" value="1"/>
</dbReference>
<keyword evidence="4" id="KW-0560">Oxidoreductase</keyword>
<dbReference type="Gene3D" id="3.30.70.2740">
    <property type="match status" value="1"/>
</dbReference>
<evidence type="ECO:0000256" key="5">
    <source>
        <dbReference type="SAM" id="MobiDB-lite"/>
    </source>
</evidence>
<protein>
    <submittedName>
        <fullName evidence="7">FAD-linked oxidase C-terminal domain-containing protein</fullName>
    </submittedName>
</protein>
<dbReference type="RefSeq" id="WP_243123353.1">
    <property type="nucleotide sequence ID" value="NZ_CP132508.1"/>
</dbReference>
<organism evidence="7 8">
    <name type="scientific">Thermaerobacter composti</name>
    <dbReference type="NCBI Taxonomy" id="554949"/>
    <lineage>
        <taxon>Bacteria</taxon>
        <taxon>Bacillati</taxon>
        <taxon>Bacillota</taxon>
        <taxon>Clostridia</taxon>
        <taxon>Eubacteriales</taxon>
        <taxon>Clostridiales Family XVII. Incertae Sedis</taxon>
        <taxon>Thermaerobacter</taxon>
    </lineage>
</organism>
<dbReference type="InterPro" id="IPR036318">
    <property type="entry name" value="FAD-bd_PCMH-like_sf"/>
</dbReference>
<dbReference type="InterPro" id="IPR016167">
    <property type="entry name" value="FAD-bd_PCMH_sub1"/>
</dbReference>